<accession>A0AAE9HRU9</accession>
<proteinExistence type="inferred from homology"/>
<dbReference type="Pfam" id="PF00535">
    <property type="entry name" value="Glycos_transf_2"/>
    <property type="match status" value="1"/>
</dbReference>
<dbReference type="PANTHER" id="PTHR43630:SF2">
    <property type="entry name" value="GLYCOSYLTRANSFERASE"/>
    <property type="match status" value="1"/>
</dbReference>
<dbReference type="Proteomes" id="UP001056819">
    <property type="component" value="Chromosome"/>
</dbReference>
<name>A0AAE9HRU9_9NEIS</name>
<dbReference type="PANTHER" id="PTHR43630">
    <property type="entry name" value="POLY-BETA-1,6-N-ACETYL-D-GLUCOSAMINE SYNTHASE"/>
    <property type="match status" value="1"/>
</dbReference>
<dbReference type="SUPFAM" id="SSF53448">
    <property type="entry name" value="Nucleotide-diphospho-sugar transferases"/>
    <property type="match status" value="1"/>
</dbReference>
<evidence type="ECO:0000256" key="1">
    <source>
        <dbReference type="ARBA" id="ARBA00038494"/>
    </source>
</evidence>
<evidence type="ECO:0000313" key="4">
    <source>
        <dbReference type="Proteomes" id="UP001056819"/>
    </source>
</evidence>
<dbReference type="InterPro" id="IPR001173">
    <property type="entry name" value="Glyco_trans_2-like"/>
</dbReference>
<sequence length="256" mass="28786">MTSSVLPISATVLTKNSERHLVRVLNALRGFDEVVVLDNGSQDNTLAIAGEYANVSIHHHVFEGFGKLKNRAAAQARNGWIMNIDSDEIVSDELMQSLQRIDFSEINKIYTVSRLNHYRGRPIRGCGWYPDMVPRLYHRSHTAFSDVPVHERIEIQNDSQLTALSGELLHYSYNGAGELLAKMQFYSDLYAERYRGKKSATTAQAVAHGAFAFLKSYVFKKGFLYGGDGWVISASVAANSYYKYVKLKEANEQPKP</sequence>
<dbReference type="InterPro" id="IPR029044">
    <property type="entry name" value="Nucleotide-diphossugar_trans"/>
</dbReference>
<gene>
    <name evidence="3" type="ORF">LNQ82_06900</name>
</gene>
<evidence type="ECO:0000313" key="3">
    <source>
        <dbReference type="EMBL" id="URD66942.1"/>
    </source>
</evidence>
<organism evidence="3 4">
    <name type="scientific">Conchiformibius steedae DSM 2580</name>
    <dbReference type="NCBI Taxonomy" id="1121352"/>
    <lineage>
        <taxon>Bacteria</taxon>
        <taxon>Pseudomonadati</taxon>
        <taxon>Pseudomonadota</taxon>
        <taxon>Betaproteobacteria</taxon>
        <taxon>Neisseriales</taxon>
        <taxon>Neisseriaceae</taxon>
        <taxon>Conchiformibius</taxon>
    </lineage>
</organism>
<dbReference type="EMBL" id="CP097501">
    <property type="protein sequence ID" value="URD66942.1"/>
    <property type="molecule type" value="Genomic_DNA"/>
</dbReference>
<comment type="similarity">
    <text evidence="1">Belongs to the glycosyltransferase 2 family. WaaE/KdtX subfamily.</text>
</comment>
<feature type="domain" description="Glycosyltransferase 2-like" evidence="2">
    <location>
        <begin position="12"/>
        <end position="99"/>
    </location>
</feature>
<dbReference type="AlphaFoldDB" id="A0AAE9HRU9"/>
<dbReference type="CDD" id="cd02511">
    <property type="entry name" value="Beta4Glucosyltransferase"/>
    <property type="match status" value="1"/>
</dbReference>
<dbReference type="Gene3D" id="3.90.550.10">
    <property type="entry name" value="Spore Coat Polysaccharide Biosynthesis Protein SpsA, Chain A"/>
    <property type="match status" value="1"/>
</dbReference>
<reference evidence="3" key="1">
    <citation type="submission" date="2022-05" db="EMBL/GenBank/DDBJ databases">
        <title>Alysiella filiformis genome sequencing.</title>
        <authorList>
            <person name="Viehboeck T."/>
        </authorList>
    </citation>
    <scope>NUCLEOTIDE SEQUENCE</scope>
    <source>
        <strain evidence="3">DSM 2580</strain>
    </source>
</reference>
<protein>
    <submittedName>
        <fullName evidence="3">Glycosyltransferase family 2 protein</fullName>
    </submittedName>
</protein>
<evidence type="ECO:0000259" key="2">
    <source>
        <dbReference type="Pfam" id="PF00535"/>
    </source>
</evidence>
<dbReference type="RefSeq" id="WP_034333858.1">
    <property type="nucleotide sequence ID" value="NZ_CP097501.1"/>
</dbReference>